<dbReference type="CDD" id="cd19946">
    <property type="entry name" value="GlpA-like_Fer2_BFD-like"/>
    <property type="match status" value="1"/>
</dbReference>
<dbReference type="SUPFAM" id="SSF51905">
    <property type="entry name" value="FAD/NAD(P)-binding domain"/>
    <property type="match status" value="1"/>
</dbReference>
<dbReference type="OrthoDB" id="9801699at2"/>
<organism evidence="3 4">
    <name type="scientific">Mycolicibacterium peregrinum</name>
    <name type="common">Mycobacterium peregrinum</name>
    <dbReference type="NCBI Taxonomy" id="43304"/>
    <lineage>
        <taxon>Bacteria</taxon>
        <taxon>Bacillati</taxon>
        <taxon>Actinomycetota</taxon>
        <taxon>Actinomycetes</taxon>
        <taxon>Mycobacteriales</taxon>
        <taxon>Mycobacteriaceae</taxon>
        <taxon>Mycolicibacterium</taxon>
    </lineage>
</organism>
<accession>A0A1A0QKE8</accession>
<dbReference type="Gene3D" id="3.30.9.10">
    <property type="entry name" value="D-Amino Acid Oxidase, subunit A, domain 2"/>
    <property type="match status" value="1"/>
</dbReference>
<gene>
    <name evidence="3" type="ORF">A5792_06080</name>
</gene>
<dbReference type="InterPro" id="IPR041854">
    <property type="entry name" value="BFD-like_2Fe2S-bd_dom_sf"/>
</dbReference>
<protein>
    <submittedName>
        <fullName evidence="3">FAD/NAD(P)-binding oxidoreductase</fullName>
    </submittedName>
</protein>
<reference evidence="4" key="1">
    <citation type="submission" date="2016-06" db="EMBL/GenBank/DDBJ databases">
        <authorList>
            <person name="Sutton G."/>
            <person name="Brinkac L."/>
            <person name="Sanka R."/>
            <person name="Adams M."/>
            <person name="Lau E."/>
            <person name="Mehaffy C."/>
            <person name="Tameris M."/>
            <person name="Hatherill M."/>
            <person name="Hanekom W."/>
            <person name="Mahomed H."/>
            <person name="Mcshane H."/>
        </authorList>
    </citation>
    <scope>NUCLEOTIDE SEQUENCE [LARGE SCALE GENOMIC DNA]</scope>
    <source>
        <strain evidence="4">852002-51209_SCH5440388</strain>
    </source>
</reference>
<dbReference type="PANTHER" id="PTHR42720">
    <property type="entry name" value="GLYCEROL-3-PHOSPHATE DEHYDROGENASE"/>
    <property type="match status" value="1"/>
</dbReference>
<evidence type="ECO:0000313" key="3">
    <source>
        <dbReference type="EMBL" id="OBB22621.1"/>
    </source>
</evidence>
<dbReference type="STRING" id="43304.GCA_001403655_05668"/>
<name>A0A1A0QKE8_MYCPR</name>
<dbReference type="Gene3D" id="1.10.10.1100">
    <property type="entry name" value="BFD-like [2Fe-2S]-binding domain"/>
    <property type="match status" value="1"/>
</dbReference>
<evidence type="ECO:0000313" key="4">
    <source>
        <dbReference type="Proteomes" id="UP000093902"/>
    </source>
</evidence>
<evidence type="ECO:0000259" key="2">
    <source>
        <dbReference type="Pfam" id="PF04324"/>
    </source>
</evidence>
<dbReference type="InterPro" id="IPR007419">
    <property type="entry name" value="BFD-like_2Fe2S-bd_dom"/>
</dbReference>
<feature type="domain" description="FAD dependent oxidoreductase" evidence="1">
    <location>
        <begin position="11"/>
        <end position="357"/>
    </location>
</feature>
<dbReference type="SUPFAM" id="SSF54373">
    <property type="entry name" value="FAD-linked reductases, C-terminal domain"/>
    <property type="match status" value="1"/>
</dbReference>
<dbReference type="InterPro" id="IPR036188">
    <property type="entry name" value="FAD/NAD-bd_sf"/>
</dbReference>
<dbReference type="Pfam" id="PF04324">
    <property type="entry name" value="Fer2_BFD"/>
    <property type="match status" value="1"/>
</dbReference>
<proteinExistence type="predicted"/>
<dbReference type="AlphaFoldDB" id="A0A1A0QKE8"/>
<sequence length="468" mass="50156">MNTPSEPDVFDVVVIGAGIVGSAIARELSGHQLSVALLEARDDVGDGTSKANTAILHTGFDAKPGTLESTMVSRGYQLLSEYATHTGIPVEHTGAILVAWDDEQLDALPGLKEKAEANGYQRCEIVDSAAVYAAVPALGPGALGGLTVPDESIICTWTVNLALTTDAVNRGTTLLTDHRVERVEIGDTVTTLHTSAGAVRTRWVVNAAGLGADVIDNLFGFSRFTVTPRRGELIVYDKLARPLVDKIVLPVPTSRGKGVLVSPTIYGNVMLGPTSEDLTDRTATGTSESGFEFLLEKGRALMPRLLDEEVTATYAGLRAAIDHGDYLIEADPAQHYLLVGGIRSTGLTAGMAIAEYTRTQLVSAGLELVPADELPDPPQMPNLGEAFPRPYQQADKIAEDPAYGRIVCFCERVTEGELRDACHSVIPPAALEGLRRRTRVMNGRCQAFFCGAEVQSVFERESQESKRR</sequence>
<dbReference type="Proteomes" id="UP000093902">
    <property type="component" value="Unassembled WGS sequence"/>
</dbReference>
<dbReference type="InterPro" id="IPR052745">
    <property type="entry name" value="G3P_Oxidase/Oxidoreductase"/>
</dbReference>
<comment type="caution">
    <text evidence="3">The sequence shown here is derived from an EMBL/GenBank/DDBJ whole genome shotgun (WGS) entry which is preliminary data.</text>
</comment>
<dbReference type="InterPro" id="IPR006076">
    <property type="entry name" value="FAD-dep_OxRdtase"/>
</dbReference>
<dbReference type="Gene3D" id="3.50.50.60">
    <property type="entry name" value="FAD/NAD(P)-binding domain"/>
    <property type="match status" value="1"/>
</dbReference>
<dbReference type="PANTHER" id="PTHR42720:SF1">
    <property type="entry name" value="GLYCEROL 3-PHOSPHATE OXIDASE"/>
    <property type="match status" value="1"/>
</dbReference>
<evidence type="ECO:0000259" key="1">
    <source>
        <dbReference type="Pfam" id="PF01266"/>
    </source>
</evidence>
<dbReference type="EMBL" id="LZSO01000049">
    <property type="protein sequence ID" value="OBB22621.1"/>
    <property type="molecule type" value="Genomic_DNA"/>
</dbReference>
<dbReference type="RefSeq" id="WP_064937525.1">
    <property type="nucleotide sequence ID" value="NZ_LZSO01000049.1"/>
</dbReference>
<feature type="domain" description="BFD-like [2Fe-2S]-binding" evidence="2">
    <location>
        <begin position="406"/>
        <end position="459"/>
    </location>
</feature>
<dbReference type="Pfam" id="PF01266">
    <property type="entry name" value="DAO"/>
    <property type="match status" value="1"/>
</dbReference>